<sequence length="102" mass="11441">MVAHTIYAIIWEDTIRNITPCDDYELANRLARASHGNNAYAVECTQYPCEIGDKYINSVFYKADGITPIEYIPTQEQQVKQLQQENAELTIALADVIGGVMS</sequence>
<dbReference type="EMBL" id="QRZM01000010">
    <property type="protein sequence ID" value="RGV73406.1"/>
    <property type="molecule type" value="Genomic_DNA"/>
</dbReference>
<dbReference type="Proteomes" id="UP000284543">
    <property type="component" value="Unassembled WGS sequence"/>
</dbReference>
<protein>
    <submittedName>
        <fullName evidence="1">Uncharacterized protein</fullName>
    </submittedName>
</protein>
<organism evidence="1 2">
    <name type="scientific">Enterocloster bolteae</name>
    <dbReference type="NCBI Taxonomy" id="208479"/>
    <lineage>
        <taxon>Bacteria</taxon>
        <taxon>Bacillati</taxon>
        <taxon>Bacillota</taxon>
        <taxon>Clostridia</taxon>
        <taxon>Lachnospirales</taxon>
        <taxon>Lachnospiraceae</taxon>
        <taxon>Enterocloster</taxon>
    </lineage>
</organism>
<gene>
    <name evidence="1" type="ORF">DWW02_21435</name>
</gene>
<dbReference type="RefSeq" id="WP_054355210.1">
    <property type="nucleotide sequence ID" value="NZ_QRZM01000010.1"/>
</dbReference>
<comment type="caution">
    <text evidence="1">The sequence shown here is derived from an EMBL/GenBank/DDBJ whole genome shotgun (WGS) entry which is preliminary data.</text>
</comment>
<dbReference type="AlphaFoldDB" id="A0A412Z0G9"/>
<reference evidence="1 2" key="1">
    <citation type="submission" date="2018-08" db="EMBL/GenBank/DDBJ databases">
        <title>A genome reference for cultivated species of the human gut microbiota.</title>
        <authorList>
            <person name="Zou Y."/>
            <person name="Xue W."/>
            <person name="Luo G."/>
        </authorList>
    </citation>
    <scope>NUCLEOTIDE SEQUENCE [LARGE SCALE GENOMIC DNA]</scope>
    <source>
        <strain evidence="1 2">AF14-18</strain>
    </source>
</reference>
<evidence type="ECO:0000313" key="2">
    <source>
        <dbReference type="Proteomes" id="UP000284543"/>
    </source>
</evidence>
<proteinExistence type="predicted"/>
<name>A0A412Z0G9_9FIRM</name>
<accession>A0A412Z0G9</accession>
<evidence type="ECO:0000313" key="1">
    <source>
        <dbReference type="EMBL" id="RGV73406.1"/>
    </source>
</evidence>